<dbReference type="RefSeq" id="WP_167225208.1">
    <property type="nucleotide sequence ID" value="NZ_JAAQPH010000009.1"/>
</dbReference>
<proteinExistence type="predicted"/>
<accession>A0A967EY15</accession>
<organism evidence="1 2">
    <name type="scientific">Pelagibius litoralis</name>
    <dbReference type="NCBI Taxonomy" id="374515"/>
    <lineage>
        <taxon>Bacteria</taxon>
        <taxon>Pseudomonadati</taxon>
        <taxon>Pseudomonadota</taxon>
        <taxon>Alphaproteobacteria</taxon>
        <taxon>Rhodospirillales</taxon>
        <taxon>Rhodovibrionaceae</taxon>
        <taxon>Pelagibius</taxon>
    </lineage>
</organism>
<evidence type="ECO:0000313" key="1">
    <source>
        <dbReference type="EMBL" id="NIA69518.1"/>
    </source>
</evidence>
<reference evidence="1" key="1">
    <citation type="submission" date="2020-03" db="EMBL/GenBank/DDBJ databases">
        <title>Genome of Pelagibius litoralis DSM 21314T.</title>
        <authorList>
            <person name="Wang G."/>
        </authorList>
    </citation>
    <scope>NUCLEOTIDE SEQUENCE</scope>
    <source>
        <strain evidence="1">DSM 21314</strain>
    </source>
</reference>
<sequence>MMGKTKKRMLAGVVALAALVTTVSGANSLVWPMLMDGKIEDRVATIFTYQNQVSAALAQSIVEAEADELAVLDALYAVEEQLNEACAPLQEAGRRHIDGETLGGLLQIAVFNTMEECEAKTDEVAYYVRLARGNSAETFARLFAATLD</sequence>
<gene>
    <name evidence="1" type="ORF">HBA54_13030</name>
</gene>
<name>A0A967EY15_9PROT</name>
<dbReference type="AlphaFoldDB" id="A0A967EY15"/>
<protein>
    <submittedName>
        <fullName evidence="1">Uncharacterized protein</fullName>
    </submittedName>
</protein>
<comment type="caution">
    <text evidence="1">The sequence shown here is derived from an EMBL/GenBank/DDBJ whole genome shotgun (WGS) entry which is preliminary data.</text>
</comment>
<dbReference type="Proteomes" id="UP000761264">
    <property type="component" value="Unassembled WGS sequence"/>
</dbReference>
<dbReference type="EMBL" id="JAAQPH010000009">
    <property type="protein sequence ID" value="NIA69518.1"/>
    <property type="molecule type" value="Genomic_DNA"/>
</dbReference>
<keyword evidence="2" id="KW-1185">Reference proteome</keyword>
<evidence type="ECO:0000313" key="2">
    <source>
        <dbReference type="Proteomes" id="UP000761264"/>
    </source>
</evidence>